<evidence type="ECO:0000256" key="5">
    <source>
        <dbReference type="ARBA" id="ARBA00023157"/>
    </source>
</evidence>
<comment type="similarity">
    <text evidence="1 8">Belongs to the thioredoxin family.</text>
</comment>
<dbReference type="NCBIfam" id="TIGR01068">
    <property type="entry name" value="thioredoxin"/>
    <property type="match status" value="1"/>
</dbReference>
<dbReference type="Pfam" id="PF00085">
    <property type="entry name" value="Thioredoxin"/>
    <property type="match status" value="1"/>
</dbReference>
<accession>A0ABT2RP08</accession>
<evidence type="ECO:0000256" key="7">
    <source>
        <dbReference type="NCBIfam" id="TIGR01068"/>
    </source>
</evidence>
<keyword evidence="5" id="KW-1015">Disulfide bond</keyword>
<name>A0ABT2RP08_9FIRM</name>
<gene>
    <name evidence="10" type="primary">trxA</name>
    <name evidence="10" type="ORF">OCV99_10750</name>
</gene>
<proteinExistence type="inferred from homology"/>
<sequence>MAAIHVTKDTFQQEVLESKIPVLVDFWAEWCGPCQMVLPIVEELGEELTDVKICKVNVDEQMELAKQYRVMSIPTLMVFKDGEMVKREMGAKSKAELLAMLGK</sequence>
<dbReference type="InterPro" id="IPR017937">
    <property type="entry name" value="Thioredoxin_CS"/>
</dbReference>
<keyword evidence="11" id="KW-1185">Reference proteome</keyword>
<keyword evidence="4" id="KW-0249">Electron transport</keyword>
<reference evidence="10 11" key="1">
    <citation type="journal article" date="2021" name="ISME Commun">
        <title>Automated analysis of genomic sequences facilitates high-throughput and comprehensive description of bacteria.</title>
        <authorList>
            <person name="Hitch T.C.A."/>
        </authorList>
    </citation>
    <scope>NUCLEOTIDE SEQUENCE [LARGE SCALE GENOMIC DNA]</scope>
    <source>
        <strain evidence="10 11">Sanger_03</strain>
    </source>
</reference>
<dbReference type="EMBL" id="JAOQJU010000012">
    <property type="protein sequence ID" value="MCU6687021.1"/>
    <property type="molecule type" value="Genomic_DNA"/>
</dbReference>
<keyword evidence="3" id="KW-0813">Transport</keyword>
<dbReference type="PROSITE" id="PS00194">
    <property type="entry name" value="THIOREDOXIN_1"/>
    <property type="match status" value="1"/>
</dbReference>
<dbReference type="PANTHER" id="PTHR45663">
    <property type="entry name" value="GEO12009P1"/>
    <property type="match status" value="1"/>
</dbReference>
<feature type="domain" description="Thioredoxin" evidence="9">
    <location>
        <begin position="2"/>
        <end position="103"/>
    </location>
</feature>
<evidence type="ECO:0000256" key="8">
    <source>
        <dbReference type="PIRNR" id="PIRNR000077"/>
    </source>
</evidence>
<evidence type="ECO:0000256" key="2">
    <source>
        <dbReference type="ARBA" id="ARBA00020570"/>
    </source>
</evidence>
<dbReference type="InterPro" id="IPR013766">
    <property type="entry name" value="Thioredoxin_domain"/>
</dbReference>
<comment type="caution">
    <text evidence="10">The sequence shown here is derived from an EMBL/GenBank/DDBJ whole genome shotgun (WGS) entry which is preliminary data.</text>
</comment>
<dbReference type="SUPFAM" id="SSF52833">
    <property type="entry name" value="Thioredoxin-like"/>
    <property type="match status" value="1"/>
</dbReference>
<evidence type="ECO:0000256" key="4">
    <source>
        <dbReference type="ARBA" id="ARBA00022982"/>
    </source>
</evidence>
<dbReference type="RefSeq" id="WP_158370505.1">
    <property type="nucleotide sequence ID" value="NZ_JAOQJU010000012.1"/>
</dbReference>
<keyword evidence="6" id="KW-0676">Redox-active center</keyword>
<evidence type="ECO:0000313" key="10">
    <source>
        <dbReference type="EMBL" id="MCU6687021.1"/>
    </source>
</evidence>
<dbReference type="InterPro" id="IPR036249">
    <property type="entry name" value="Thioredoxin-like_sf"/>
</dbReference>
<dbReference type="PROSITE" id="PS51352">
    <property type="entry name" value="THIOREDOXIN_2"/>
    <property type="match status" value="1"/>
</dbReference>
<evidence type="ECO:0000256" key="6">
    <source>
        <dbReference type="ARBA" id="ARBA00023284"/>
    </source>
</evidence>
<evidence type="ECO:0000256" key="3">
    <source>
        <dbReference type="ARBA" id="ARBA00022448"/>
    </source>
</evidence>
<organism evidence="10 11">
    <name type="scientific">Dorea acetigenes</name>
    <dbReference type="NCBI Taxonomy" id="2981787"/>
    <lineage>
        <taxon>Bacteria</taxon>
        <taxon>Bacillati</taxon>
        <taxon>Bacillota</taxon>
        <taxon>Clostridia</taxon>
        <taxon>Lachnospirales</taxon>
        <taxon>Lachnospiraceae</taxon>
        <taxon>Dorea</taxon>
    </lineage>
</organism>
<dbReference type="Proteomes" id="UP001652431">
    <property type="component" value="Unassembled WGS sequence"/>
</dbReference>
<protein>
    <recommendedName>
        <fullName evidence="2 7">Thioredoxin</fullName>
    </recommendedName>
</protein>
<dbReference type="PIRSF" id="PIRSF000077">
    <property type="entry name" value="Thioredoxin"/>
    <property type="match status" value="1"/>
</dbReference>
<dbReference type="PRINTS" id="PR00421">
    <property type="entry name" value="THIOREDOXIN"/>
</dbReference>
<dbReference type="Gene3D" id="3.40.30.10">
    <property type="entry name" value="Glutaredoxin"/>
    <property type="match status" value="1"/>
</dbReference>
<dbReference type="InterPro" id="IPR005746">
    <property type="entry name" value="Thioredoxin"/>
</dbReference>
<dbReference type="CDD" id="cd02947">
    <property type="entry name" value="TRX_family"/>
    <property type="match status" value="1"/>
</dbReference>
<evidence type="ECO:0000259" key="9">
    <source>
        <dbReference type="PROSITE" id="PS51352"/>
    </source>
</evidence>
<dbReference type="PANTHER" id="PTHR45663:SF11">
    <property type="entry name" value="GEO12009P1"/>
    <property type="match status" value="1"/>
</dbReference>
<evidence type="ECO:0000313" key="11">
    <source>
        <dbReference type="Proteomes" id="UP001652431"/>
    </source>
</evidence>
<evidence type="ECO:0000256" key="1">
    <source>
        <dbReference type="ARBA" id="ARBA00008987"/>
    </source>
</evidence>